<dbReference type="STRING" id="490629.SAMN05216266_101756"/>
<proteinExistence type="predicted"/>
<feature type="transmembrane region" description="Helical" evidence="1">
    <location>
        <begin position="138"/>
        <end position="161"/>
    </location>
</feature>
<dbReference type="EMBL" id="FOKG01000001">
    <property type="protein sequence ID" value="SFA83898.1"/>
    <property type="molecule type" value="Genomic_DNA"/>
</dbReference>
<keyword evidence="1" id="KW-0472">Membrane</keyword>
<name>A0A1I0W6F8_9PSEU</name>
<accession>A0A1I0W6F8</accession>
<keyword evidence="3" id="KW-1185">Reference proteome</keyword>
<keyword evidence="1" id="KW-1133">Transmembrane helix</keyword>
<feature type="transmembrane region" description="Helical" evidence="1">
    <location>
        <begin position="110"/>
        <end position="126"/>
    </location>
</feature>
<feature type="transmembrane region" description="Helical" evidence="1">
    <location>
        <begin position="85"/>
        <end position="104"/>
    </location>
</feature>
<keyword evidence="1" id="KW-0812">Transmembrane</keyword>
<evidence type="ECO:0000313" key="3">
    <source>
        <dbReference type="Proteomes" id="UP000243799"/>
    </source>
</evidence>
<dbReference type="Proteomes" id="UP000243799">
    <property type="component" value="Unassembled WGS sequence"/>
</dbReference>
<feature type="transmembrane region" description="Helical" evidence="1">
    <location>
        <begin position="173"/>
        <end position="194"/>
    </location>
</feature>
<reference evidence="3" key="1">
    <citation type="submission" date="2016-10" db="EMBL/GenBank/DDBJ databases">
        <authorList>
            <person name="Varghese N."/>
            <person name="Submissions S."/>
        </authorList>
    </citation>
    <scope>NUCLEOTIDE SEQUENCE [LARGE SCALE GENOMIC DNA]</scope>
    <source>
        <strain evidence="3">CGMCC 4.3568</strain>
    </source>
</reference>
<dbReference type="RefSeq" id="WP_091669270.1">
    <property type="nucleotide sequence ID" value="NZ_FOKG01000001.1"/>
</dbReference>
<dbReference type="OrthoDB" id="9894439at2"/>
<evidence type="ECO:0000313" key="2">
    <source>
        <dbReference type="EMBL" id="SFA83898.1"/>
    </source>
</evidence>
<feature type="transmembrane region" description="Helical" evidence="1">
    <location>
        <begin position="7"/>
        <end position="28"/>
    </location>
</feature>
<feature type="transmembrane region" description="Helical" evidence="1">
    <location>
        <begin position="48"/>
        <end position="73"/>
    </location>
</feature>
<organism evidence="2 3">
    <name type="scientific">Amycolatopsis marina</name>
    <dbReference type="NCBI Taxonomy" id="490629"/>
    <lineage>
        <taxon>Bacteria</taxon>
        <taxon>Bacillati</taxon>
        <taxon>Actinomycetota</taxon>
        <taxon>Actinomycetes</taxon>
        <taxon>Pseudonocardiales</taxon>
        <taxon>Pseudonocardiaceae</taxon>
        <taxon>Amycolatopsis</taxon>
    </lineage>
</organism>
<sequence length="213" mass="22541">MSTLRRFLGSIAIGLILFITNLLMQALFVATDWWEAYGFAASGPVEDFLPTLVAATVIYPATFSGLLLITLALLPATTRFARAAFTDPVSLATFAVFAAGLIAYAMGSLVAGQVLAWVAVIVASITQFRVEDRGKQPLLGLTFLIFGYLVGLCVPVTAIAANEPFALTLPASMPGWTAAAANLGLVLFTGYRLWLRSRTTQSPAPAATPPPET</sequence>
<dbReference type="AlphaFoldDB" id="A0A1I0W6F8"/>
<protein>
    <submittedName>
        <fullName evidence="2">Uncharacterized protein</fullName>
    </submittedName>
</protein>
<evidence type="ECO:0000256" key="1">
    <source>
        <dbReference type="SAM" id="Phobius"/>
    </source>
</evidence>
<gene>
    <name evidence="2" type="ORF">SAMN05216266_101756</name>
</gene>